<proteinExistence type="inferred from homology"/>
<dbReference type="AlphaFoldDB" id="K0KJU3"/>
<feature type="transmembrane region" description="Helical" evidence="8">
    <location>
        <begin position="559"/>
        <end position="577"/>
    </location>
</feature>
<evidence type="ECO:0000256" key="8">
    <source>
        <dbReference type="SAM" id="Phobius"/>
    </source>
</evidence>
<keyword evidence="5 8" id="KW-1133">Transmembrane helix</keyword>
<dbReference type="Pfam" id="PF07690">
    <property type="entry name" value="MFS_1"/>
    <property type="match status" value="2"/>
</dbReference>
<evidence type="ECO:0000313" key="10">
    <source>
        <dbReference type="EMBL" id="CCH41734.1"/>
    </source>
</evidence>
<dbReference type="HOGENOM" id="CLU_000960_22_3_1"/>
<evidence type="ECO:0000256" key="2">
    <source>
        <dbReference type="ARBA" id="ARBA00008335"/>
    </source>
</evidence>
<feature type="compositionally biased region" description="Polar residues" evidence="7">
    <location>
        <begin position="40"/>
        <end position="70"/>
    </location>
</feature>
<evidence type="ECO:0000313" key="11">
    <source>
        <dbReference type="Proteomes" id="UP000009328"/>
    </source>
</evidence>
<evidence type="ECO:0000256" key="4">
    <source>
        <dbReference type="ARBA" id="ARBA00022692"/>
    </source>
</evidence>
<accession>K0KJU3</accession>
<feature type="region of interest" description="Disordered" evidence="7">
    <location>
        <begin position="37"/>
        <end position="70"/>
    </location>
</feature>
<evidence type="ECO:0000256" key="7">
    <source>
        <dbReference type="SAM" id="MobiDB-lite"/>
    </source>
</evidence>
<dbReference type="Proteomes" id="UP000009328">
    <property type="component" value="Unassembled WGS sequence"/>
</dbReference>
<dbReference type="InterPro" id="IPR036259">
    <property type="entry name" value="MFS_trans_sf"/>
</dbReference>
<dbReference type="InterPro" id="IPR011701">
    <property type="entry name" value="MFS"/>
</dbReference>
<dbReference type="eggNOG" id="KOG0254">
    <property type="taxonomic scope" value="Eukaryota"/>
</dbReference>
<feature type="transmembrane region" description="Helical" evidence="8">
    <location>
        <begin position="450"/>
        <end position="468"/>
    </location>
</feature>
<comment type="similarity">
    <text evidence="2">Belongs to the major facilitator superfamily.</text>
</comment>
<evidence type="ECO:0000256" key="3">
    <source>
        <dbReference type="ARBA" id="ARBA00022448"/>
    </source>
</evidence>
<feature type="transmembrane region" description="Helical" evidence="8">
    <location>
        <begin position="387"/>
        <end position="404"/>
    </location>
</feature>
<feature type="transmembrane region" description="Helical" evidence="8">
    <location>
        <begin position="341"/>
        <end position="367"/>
    </location>
</feature>
<sequence>MGQEHSPLLKPDSKALDDPTLASPGLVARDLAHLDEQIDPLSTTSTPNYGSSSQDIESQTQSGSPEDTDATTEFTSAQLRVIIGSLYVGSFLAALDTTIVTTLLSTIASSINSVSKMSWIAASYLLTCSAFQPLYGKLSDIYGRKPLLIFSNVTFALGCLISGFSHDLIGLSVGRAITGIGGGGLTSLGTIATSDLVPLKSRGVYQGLGNIAFGVGAATGGIYGALFEKYLGWEYAFFSQVPIALLSGFLIWKYLQLPKGSLGLGLPGSRLAKLKQVDFIGATFLVSSLLSFMVLVSFSGNEIKVNGSGFWGLIIFSLGTLLAFIYVELYVATQPIIPVQLFAYITVLSSGLTNWFMTMSVFTYLFYMPVFWSSVLGLTPTEIGLRTIANFVGVSSGSFLSGIYMKRTGRYYKLAVITGLFTILGVYQLYKTTKTTSLFFQYIELLIPGAGYAASLTVTLIALIAAVPHDQQASTTSIQYAFRATGSTIGVSVSSFIFQKYLLSSLNKNLLANIPEGFTKADVLKIIEKSFNSSEYTWKAPEVFRNAIIDSYDLSTHKALLFSVVTCIIAVIVSLFMKEHHLHSSIQRK</sequence>
<feature type="transmembrane region" description="Helical" evidence="8">
    <location>
        <begin position="204"/>
        <end position="223"/>
    </location>
</feature>
<keyword evidence="4 8" id="KW-0812">Transmembrane</keyword>
<dbReference type="GO" id="GO:0012505">
    <property type="term" value="C:endomembrane system"/>
    <property type="evidence" value="ECO:0007669"/>
    <property type="project" value="UniProtKB-SubCell"/>
</dbReference>
<evidence type="ECO:0000256" key="1">
    <source>
        <dbReference type="ARBA" id="ARBA00004127"/>
    </source>
</evidence>
<dbReference type="Gene3D" id="1.20.1250.20">
    <property type="entry name" value="MFS general substrate transporter like domains"/>
    <property type="match status" value="1"/>
</dbReference>
<dbReference type="InterPro" id="IPR020846">
    <property type="entry name" value="MFS_dom"/>
</dbReference>
<keyword evidence="11" id="KW-1185">Reference proteome</keyword>
<feature type="transmembrane region" description="Helical" evidence="8">
    <location>
        <begin position="235"/>
        <end position="255"/>
    </location>
</feature>
<dbReference type="EMBL" id="CAIF01000028">
    <property type="protein sequence ID" value="CCH41734.1"/>
    <property type="molecule type" value="Genomic_DNA"/>
</dbReference>
<dbReference type="PANTHER" id="PTHR23501:SF191">
    <property type="entry name" value="VACUOLAR BASIC AMINO ACID TRANSPORTER 4"/>
    <property type="match status" value="1"/>
</dbReference>
<dbReference type="PROSITE" id="PS50850">
    <property type="entry name" value="MFS"/>
    <property type="match status" value="1"/>
</dbReference>
<keyword evidence="3" id="KW-0813">Transport</keyword>
<feature type="domain" description="Major facilitator superfamily (MFS) profile" evidence="9">
    <location>
        <begin position="82"/>
        <end position="582"/>
    </location>
</feature>
<keyword evidence="6 8" id="KW-0472">Membrane</keyword>
<reference evidence="10 11" key="1">
    <citation type="journal article" date="2012" name="Eukaryot. Cell">
        <title>Draft genome sequence of Wickerhamomyces ciferrii NRRL Y-1031 F-60-10.</title>
        <authorList>
            <person name="Schneider J."/>
            <person name="Andrea H."/>
            <person name="Blom J."/>
            <person name="Jaenicke S."/>
            <person name="Ruckert C."/>
            <person name="Schorsch C."/>
            <person name="Szczepanowski R."/>
            <person name="Farwick M."/>
            <person name="Goesmann A."/>
            <person name="Puhler A."/>
            <person name="Schaffer S."/>
            <person name="Tauch A."/>
            <person name="Kohler T."/>
            <person name="Brinkrolf K."/>
        </authorList>
    </citation>
    <scope>NUCLEOTIDE SEQUENCE [LARGE SCALE GENOMIC DNA]</scope>
    <source>
        <strain evidence="11">ATCC 14091 / BCRC 22168 / CBS 111 / JCM 3599 / NBRC 0793 / NRRL Y-1031 F-60-10</strain>
    </source>
</reference>
<evidence type="ECO:0000259" key="9">
    <source>
        <dbReference type="PROSITE" id="PS50850"/>
    </source>
</evidence>
<gene>
    <name evidence="10" type="ORF">BN7_1273</name>
</gene>
<feature type="transmembrane region" description="Helical" evidence="8">
    <location>
        <begin position="480"/>
        <end position="498"/>
    </location>
</feature>
<dbReference type="GO" id="GO:0015174">
    <property type="term" value="F:basic amino acid transmembrane transporter activity"/>
    <property type="evidence" value="ECO:0007669"/>
    <property type="project" value="TreeGrafter"/>
</dbReference>
<protein>
    <submittedName>
        <fullName evidence="10">MFS-type transporter</fullName>
    </submittedName>
</protein>
<dbReference type="SUPFAM" id="SSF103473">
    <property type="entry name" value="MFS general substrate transporter"/>
    <property type="match status" value="1"/>
</dbReference>
<evidence type="ECO:0000256" key="6">
    <source>
        <dbReference type="ARBA" id="ARBA00023136"/>
    </source>
</evidence>
<feature type="transmembrane region" description="Helical" evidence="8">
    <location>
        <begin position="147"/>
        <end position="164"/>
    </location>
</feature>
<comment type="subcellular location">
    <subcellularLocation>
        <location evidence="1">Endomembrane system</location>
        <topology evidence="1">Multi-pass membrane protein</topology>
    </subcellularLocation>
</comment>
<feature type="transmembrane region" description="Helical" evidence="8">
    <location>
        <begin position="411"/>
        <end position="430"/>
    </location>
</feature>
<comment type="caution">
    <text evidence="10">The sequence shown here is derived from an EMBL/GenBank/DDBJ whole genome shotgun (WGS) entry which is preliminary data.</text>
</comment>
<organism evidence="10 11">
    <name type="scientific">Wickerhamomyces ciferrii (strain ATCC 14091 / BCRC 22168 / CBS 111 / JCM 3599 / NBRC 0793 / NRRL Y-1031 F-60-10)</name>
    <name type="common">Yeast</name>
    <name type="synonym">Pichia ciferrii</name>
    <dbReference type="NCBI Taxonomy" id="1206466"/>
    <lineage>
        <taxon>Eukaryota</taxon>
        <taxon>Fungi</taxon>
        <taxon>Dikarya</taxon>
        <taxon>Ascomycota</taxon>
        <taxon>Saccharomycotina</taxon>
        <taxon>Saccharomycetes</taxon>
        <taxon>Phaffomycetales</taxon>
        <taxon>Wickerhamomycetaceae</taxon>
        <taxon>Wickerhamomyces</taxon>
    </lineage>
</organism>
<feature type="transmembrane region" description="Helical" evidence="8">
    <location>
        <begin position="276"/>
        <end position="298"/>
    </location>
</feature>
<feature type="transmembrane region" description="Helical" evidence="8">
    <location>
        <begin position="117"/>
        <end position="135"/>
    </location>
</feature>
<feature type="transmembrane region" description="Helical" evidence="8">
    <location>
        <begin position="176"/>
        <end position="197"/>
    </location>
</feature>
<evidence type="ECO:0000256" key="5">
    <source>
        <dbReference type="ARBA" id="ARBA00022989"/>
    </source>
</evidence>
<dbReference type="InParanoid" id="K0KJU3"/>
<dbReference type="GO" id="GO:0000329">
    <property type="term" value="C:fungal-type vacuole membrane"/>
    <property type="evidence" value="ECO:0007669"/>
    <property type="project" value="TreeGrafter"/>
</dbReference>
<dbReference type="Gene3D" id="1.20.1720.10">
    <property type="entry name" value="Multidrug resistance protein D"/>
    <property type="match status" value="1"/>
</dbReference>
<feature type="transmembrane region" description="Helical" evidence="8">
    <location>
        <begin position="310"/>
        <end position="329"/>
    </location>
</feature>
<name>K0KJU3_WICCF</name>
<dbReference type="PANTHER" id="PTHR23501">
    <property type="entry name" value="MAJOR FACILITATOR SUPERFAMILY"/>
    <property type="match status" value="1"/>
</dbReference>
<feature type="transmembrane region" description="Helical" evidence="8">
    <location>
        <begin position="86"/>
        <end position="111"/>
    </location>
</feature>
<feature type="region of interest" description="Disordered" evidence="7">
    <location>
        <begin position="1"/>
        <end position="22"/>
    </location>
</feature>
<dbReference type="PRINTS" id="PR01036">
    <property type="entry name" value="TCRTETB"/>
</dbReference>